<dbReference type="Proteomes" id="UP000226101">
    <property type="component" value="Segment"/>
</dbReference>
<protein>
    <submittedName>
        <fullName evidence="1">Uncharacterized protein</fullName>
    </submittedName>
</protein>
<evidence type="ECO:0000313" key="1">
    <source>
        <dbReference type="EMBL" id="AKY03890.1"/>
    </source>
</evidence>
<reference evidence="1 2" key="1">
    <citation type="journal article" date="2016" name="Genome Announc.">
        <title>Genome Sequences of Streptomyces Phages Amela and Verse.</title>
        <authorList>
            <person name="Layton S.R."/>
            <person name="Hemenway R.M."/>
            <person name="Munyoki C.M."/>
            <person name="Barnes E.B."/>
            <person name="Barnett S.E."/>
            <person name="Bond A.M."/>
            <person name="Narvaez J.M."/>
            <person name="Sirisakd C.D."/>
            <person name="Smith B.R."/>
            <person name="Swain J."/>
            <person name="Syed O."/>
            <person name="Bowman C.A."/>
            <person name="Russell D.A."/>
            <person name="Bhuiyan S."/>
            <person name="Donegan-Quick R."/>
            <person name="Benjamin R.C."/>
            <person name="Hughes L.E."/>
        </authorList>
    </citation>
    <scope>NUCLEOTIDE SEQUENCE [LARGE SCALE GENOMIC DNA]</scope>
</reference>
<dbReference type="EMBL" id="KT186229">
    <property type="protein sequence ID" value="AKY03890.1"/>
    <property type="molecule type" value="Genomic_DNA"/>
</dbReference>
<organism evidence="1 2">
    <name type="scientific">Streptomyces phage Verse</name>
    <dbReference type="NCBI Taxonomy" id="1673878"/>
    <lineage>
        <taxon>Viruses</taxon>
        <taxon>Duplodnaviria</taxon>
        <taxon>Heunggongvirae</taxon>
        <taxon>Uroviricota</taxon>
        <taxon>Caudoviricetes</taxon>
        <taxon>Arquatrovirinae</taxon>
        <taxon>Camvirus</taxon>
        <taxon>Camvirus amela</taxon>
    </lineage>
</organism>
<accession>A0A0K1Y9U2</accession>
<name>A0A0K1Y9U2_9CAUD</name>
<proteinExistence type="predicted"/>
<gene>
    <name evidence="1" type="ORF">SEA_VERSE_60</name>
</gene>
<sequence length="143" mass="15872">MRFTPRAQEYNRIVEILESSDYPDAKTMAKALINEMVDILSMRDTFAGTHTWKDGEKGLNYGPFYSEADIKTHLQHLGGLGGRFHAVKLYSPGALRANDLGKKGWTPWCLHPECGHAPFTHSMASAARGACQLPSCPCDAYKK</sequence>
<evidence type="ECO:0000313" key="2">
    <source>
        <dbReference type="Proteomes" id="UP000226101"/>
    </source>
</evidence>